<reference evidence="2 3" key="1">
    <citation type="submission" date="2019-05" db="EMBL/GenBank/DDBJ databases">
        <title>Genome-based reclassification of Lactobacillus casei as Lactobacillus casei subsp. casei. subsp.nov., description of Lactobacillus casei subsp. zeae subsp. nov., and emended description of Lactobacillus casei.</title>
        <authorList>
            <person name="Huang C.-H."/>
        </authorList>
    </citation>
    <scope>NUCLEOTIDE SEQUENCE [LARGE SCALE GENOMIC DNA]</scope>
    <source>
        <strain evidence="2 3">CRBIP24.44</strain>
    </source>
</reference>
<dbReference type="GO" id="GO:0004803">
    <property type="term" value="F:transposase activity"/>
    <property type="evidence" value="ECO:0007669"/>
    <property type="project" value="InterPro"/>
</dbReference>
<dbReference type="InterPro" id="IPR012337">
    <property type="entry name" value="RNaseH-like_sf"/>
</dbReference>
<evidence type="ECO:0000313" key="2">
    <source>
        <dbReference type="EMBL" id="TLF40619.1"/>
    </source>
</evidence>
<dbReference type="SUPFAM" id="SSF53098">
    <property type="entry name" value="Ribonuclease H-like"/>
    <property type="match status" value="1"/>
</dbReference>
<feature type="domain" description="Transposase IS4-like" evidence="1">
    <location>
        <begin position="2"/>
        <end position="38"/>
    </location>
</feature>
<name>A0A5R8LTP7_LACZE</name>
<evidence type="ECO:0000259" key="1">
    <source>
        <dbReference type="Pfam" id="PF01609"/>
    </source>
</evidence>
<dbReference type="Pfam" id="PF01609">
    <property type="entry name" value="DDE_Tnp_1"/>
    <property type="match status" value="1"/>
</dbReference>
<dbReference type="GO" id="GO:0006313">
    <property type="term" value="P:DNA transposition"/>
    <property type="evidence" value="ECO:0007669"/>
    <property type="project" value="InterPro"/>
</dbReference>
<dbReference type="AlphaFoldDB" id="A0A5R8LTP7"/>
<organism evidence="2 3">
    <name type="scientific">Lacticaseibacillus zeae</name>
    <name type="common">Lactobacillus zeae</name>
    <dbReference type="NCBI Taxonomy" id="57037"/>
    <lineage>
        <taxon>Bacteria</taxon>
        <taxon>Bacillati</taxon>
        <taxon>Bacillota</taxon>
        <taxon>Bacilli</taxon>
        <taxon>Lactobacillales</taxon>
        <taxon>Lactobacillaceae</taxon>
        <taxon>Lacticaseibacillus</taxon>
    </lineage>
</organism>
<dbReference type="GO" id="GO:0003677">
    <property type="term" value="F:DNA binding"/>
    <property type="evidence" value="ECO:0007669"/>
    <property type="project" value="InterPro"/>
</dbReference>
<gene>
    <name evidence="2" type="ORF">FEI15_04825</name>
</gene>
<comment type="caution">
    <text evidence="2">The sequence shown here is derived from an EMBL/GenBank/DDBJ whole genome shotgun (WGS) entry which is preliminary data.</text>
</comment>
<proteinExistence type="predicted"/>
<evidence type="ECO:0000313" key="3">
    <source>
        <dbReference type="Proteomes" id="UP000309885"/>
    </source>
</evidence>
<dbReference type="InterPro" id="IPR002559">
    <property type="entry name" value="Transposase_11"/>
</dbReference>
<sequence length="53" mass="6048">MVTTDTSLKPDEIVQLYGPRWQIEGSFRAAKQYLRLDRYNDGSVPGYDLPASQ</sequence>
<dbReference type="EMBL" id="VBWO01000003">
    <property type="protein sequence ID" value="TLF40619.1"/>
    <property type="molecule type" value="Genomic_DNA"/>
</dbReference>
<accession>A0A5R8LTP7</accession>
<dbReference type="Proteomes" id="UP000309885">
    <property type="component" value="Unassembled WGS sequence"/>
</dbReference>
<protein>
    <submittedName>
        <fullName evidence="2">Transposase</fullName>
    </submittedName>
</protein>